<dbReference type="RefSeq" id="WP_188653631.1">
    <property type="nucleotide sequence ID" value="NZ_BMIN01000008.1"/>
</dbReference>
<dbReference type="InterPro" id="IPR017853">
    <property type="entry name" value="GH"/>
</dbReference>
<keyword evidence="4" id="KW-1185">Reference proteome</keyword>
<protein>
    <recommendedName>
        <fullName evidence="2">Glycoside-hydrolase family GH114 TIM-barrel domain-containing protein</fullName>
    </recommendedName>
</protein>
<dbReference type="SUPFAM" id="SSF51445">
    <property type="entry name" value="(Trans)glycosidases"/>
    <property type="match status" value="1"/>
</dbReference>
<feature type="domain" description="Glycoside-hydrolase family GH114 TIM-barrel" evidence="2">
    <location>
        <begin position="41"/>
        <end position="266"/>
    </location>
</feature>
<dbReference type="InterPro" id="IPR013785">
    <property type="entry name" value="Aldolase_TIM"/>
</dbReference>
<reference evidence="4" key="1">
    <citation type="journal article" date="2019" name="Int. J. Syst. Evol. Microbiol.">
        <title>The Global Catalogue of Microorganisms (GCM) 10K type strain sequencing project: providing services to taxonomists for standard genome sequencing and annotation.</title>
        <authorList>
            <consortium name="The Broad Institute Genomics Platform"/>
            <consortium name="The Broad Institute Genome Sequencing Center for Infectious Disease"/>
            <person name="Wu L."/>
            <person name="Ma J."/>
        </authorList>
    </citation>
    <scope>NUCLEOTIDE SEQUENCE [LARGE SCALE GENOMIC DNA]</scope>
    <source>
        <strain evidence="4">CGMCC 1.15353</strain>
    </source>
</reference>
<proteinExistence type="predicted"/>
<dbReference type="Gene3D" id="3.20.20.70">
    <property type="entry name" value="Aldolase class I"/>
    <property type="match status" value="1"/>
</dbReference>
<evidence type="ECO:0000256" key="1">
    <source>
        <dbReference type="SAM" id="SignalP"/>
    </source>
</evidence>
<dbReference type="EMBL" id="BMIN01000008">
    <property type="protein sequence ID" value="GGD13776.1"/>
    <property type="molecule type" value="Genomic_DNA"/>
</dbReference>
<evidence type="ECO:0000313" key="3">
    <source>
        <dbReference type="EMBL" id="GGD13776.1"/>
    </source>
</evidence>
<sequence length="280" mass="32864">MVRKMMLSLMVLVGMLFVPSSVRASSPIFEDVTSYQIYYDPVTTKIEKDMRRYDLVILEPREVTKEQVSRIQNSGTMVLGYVNVMEADEWNVEVMKQLQEEDFFYRNGEKVFFPEWNSYLMDLTSSHYQSVLRTDLKAQVIDKGFDGIFFDTVGDIDDQHSQNSSVLTAQRNAYAELLKFVRHEYGQIPIIQNWGFDTLKTTSAPYVDGVMWEGFQYSAVARDEWSQNRIADLNTLRAKYDIDVFTVSYKGKRKSMTYARERGFIHTHEPDHYNRWTYVK</sequence>
<evidence type="ECO:0000313" key="4">
    <source>
        <dbReference type="Proteomes" id="UP000642571"/>
    </source>
</evidence>
<dbReference type="PANTHER" id="PTHR35882:SF2">
    <property type="entry name" value="PELA"/>
    <property type="match status" value="1"/>
</dbReference>
<accession>A0ABQ1Q6E7</accession>
<evidence type="ECO:0000259" key="2">
    <source>
        <dbReference type="Pfam" id="PF03537"/>
    </source>
</evidence>
<name>A0ABQ1Q6E7_9BACI</name>
<feature type="signal peptide" evidence="1">
    <location>
        <begin position="1"/>
        <end position="24"/>
    </location>
</feature>
<dbReference type="PANTHER" id="PTHR35882">
    <property type="entry name" value="PELA"/>
    <property type="match status" value="1"/>
</dbReference>
<dbReference type="InterPro" id="IPR004352">
    <property type="entry name" value="GH114_TIM-barrel"/>
</dbReference>
<organism evidence="3 4">
    <name type="scientific">Pontibacillus salipaludis</name>
    <dbReference type="NCBI Taxonomy" id="1697394"/>
    <lineage>
        <taxon>Bacteria</taxon>
        <taxon>Bacillati</taxon>
        <taxon>Bacillota</taxon>
        <taxon>Bacilli</taxon>
        <taxon>Bacillales</taxon>
        <taxon>Bacillaceae</taxon>
        <taxon>Pontibacillus</taxon>
    </lineage>
</organism>
<dbReference type="Pfam" id="PF03537">
    <property type="entry name" value="Glyco_hydro_114"/>
    <property type="match status" value="1"/>
</dbReference>
<comment type="caution">
    <text evidence="3">The sequence shown here is derived from an EMBL/GenBank/DDBJ whole genome shotgun (WGS) entry which is preliminary data.</text>
</comment>
<gene>
    <name evidence="3" type="ORF">GCM10011389_21760</name>
</gene>
<feature type="chain" id="PRO_5047245681" description="Glycoside-hydrolase family GH114 TIM-barrel domain-containing protein" evidence="1">
    <location>
        <begin position="25"/>
        <end position="280"/>
    </location>
</feature>
<dbReference type="Proteomes" id="UP000642571">
    <property type="component" value="Unassembled WGS sequence"/>
</dbReference>
<keyword evidence="1" id="KW-0732">Signal</keyword>